<dbReference type="InterPro" id="IPR003660">
    <property type="entry name" value="HAMP_dom"/>
</dbReference>
<dbReference type="InterPro" id="IPR003661">
    <property type="entry name" value="HisK_dim/P_dom"/>
</dbReference>
<feature type="domain" description="Histidine kinase" evidence="12">
    <location>
        <begin position="297"/>
        <end position="543"/>
    </location>
</feature>
<evidence type="ECO:0000259" key="12">
    <source>
        <dbReference type="PROSITE" id="PS50109"/>
    </source>
</evidence>
<keyword evidence="14" id="KW-0547">Nucleotide-binding</keyword>
<protein>
    <recommendedName>
        <fullName evidence="3">histidine kinase</fullName>
        <ecNumber evidence="3">2.7.13.3</ecNumber>
    </recommendedName>
</protein>
<dbReference type="Gene3D" id="3.30.565.10">
    <property type="entry name" value="Histidine kinase-like ATPase, C-terminal domain"/>
    <property type="match status" value="1"/>
</dbReference>
<keyword evidence="7 11" id="KW-0812">Transmembrane</keyword>
<dbReference type="PANTHER" id="PTHR43065:SF50">
    <property type="entry name" value="HISTIDINE KINASE"/>
    <property type="match status" value="1"/>
</dbReference>
<keyword evidence="10" id="KW-0175">Coiled coil</keyword>
<comment type="caution">
    <text evidence="14">The sequence shown here is derived from an EMBL/GenBank/DDBJ whole genome shotgun (WGS) entry which is preliminary data.</text>
</comment>
<dbReference type="Proteomes" id="UP001595897">
    <property type="component" value="Unassembled WGS sequence"/>
</dbReference>
<dbReference type="InterPro" id="IPR004358">
    <property type="entry name" value="Sig_transdc_His_kin-like_C"/>
</dbReference>
<comment type="subcellular location">
    <subcellularLocation>
        <location evidence="2">Cell membrane</location>
        <topology evidence="2">Multi-pass membrane protein</topology>
    </subcellularLocation>
</comment>
<dbReference type="SUPFAM" id="SSF47384">
    <property type="entry name" value="Homodimeric domain of signal transducing histidine kinase"/>
    <property type="match status" value="1"/>
</dbReference>
<evidence type="ECO:0000256" key="5">
    <source>
        <dbReference type="ARBA" id="ARBA00022553"/>
    </source>
</evidence>
<feature type="transmembrane region" description="Helical" evidence="11">
    <location>
        <begin position="156"/>
        <end position="179"/>
    </location>
</feature>
<dbReference type="CDD" id="cd00082">
    <property type="entry name" value="HisKA"/>
    <property type="match status" value="1"/>
</dbReference>
<name>A0ABV9LYB2_9ALTE</name>
<dbReference type="InterPro" id="IPR036890">
    <property type="entry name" value="HATPase_C_sf"/>
</dbReference>
<evidence type="ECO:0000313" key="15">
    <source>
        <dbReference type="Proteomes" id="UP001595897"/>
    </source>
</evidence>
<proteinExistence type="predicted"/>
<evidence type="ECO:0000256" key="10">
    <source>
        <dbReference type="SAM" id="Coils"/>
    </source>
</evidence>
<feature type="domain" description="HAMP" evidence="13">
    <location>
        <begin position="177"/>
        <end position="234"/>
    </location>
</feature>
<gene>
    <name evidence="14" type="ORF">ACFO4O_13635</name>
</gene>
<dbReference type="SMART" id="SM00387">
    <property type="entry name" value="HATPase_c"/>
    <property type="match status" value="1"/>
</dbReference>
<dbReference type="Pfam" id="PF02518">
    <property type="entry name" value="HATPase_c"/>
    <property type="match status" value="1"/>
</dbReference>
<organism evidence="14 15">
    <name type="scientific">Glaciecola siphonariae</name>
    <dbReference type="NCBI Taxonomy" id="521012"/>
    <lineage>
        <taxon>Bacteria</taxon>
        <taxon>Pseudomonadati</taxon>
        <taxon>Pseudomonadota</taxon>
        <taxon>Gammaproteobacteria</taxon>
        <taxon>Alteromonadales</taxon>
        <taxon>Alteromonadaceae</taxon>
        <taxon>Glaciecola</taxon>
    </lineage>
</organism>
<keyword evidence="8" id="KW-0418">Kinase</keyword>
<reference evidence="15" key="1">
    <citation type="journal article" date="2019" name="Int. J. Syst. Evol. Microbiol.">
        <title>The Global Catalogue of Microorganisms (GCM) 10K type strain sequencing project: providing services to taxonomists for standard genome sequencing and annotation.</title>
        <authorList>
            <consortium name="The Broad Institute Genomics Platform"/>
            <consortium name="The Broad Institute Genome Sequencing Center for Infectious Disease"/>
            <person name="Wu L."/>
            <person name="Ma J."/>
        </authorList>
    </citation>
    <scope>NUCLEOTIDE SEQUENCE [LARGE SCALE GENOMIC DNA]</scope>
    <source>
        <strain evidence="15">KACC 12507</strain>
    </source>
</reference>
<dbReference type="PROSITE" id="PS50885">
    <property type="entry name" value="HAMP"/>
    <property type="match status" value="1"/>
</dbReference>
<dbReference type="InterPro" id="IPR036097">
    <property type="entry name" value="HisK_dim/P_sf"/>
</dbReference>
<dbReference type="Gene3D" id="1.10.287.130">
    <property type="match status" value="1"/>
</dbReference>
<dbReference type="InterPro" id="IPR029151">
    <property type="entry name" value="Sensor-like_sf"/>
</dbReference>
<evidence type="ECO:0000313" key="14">
    <source>
        <dbReference type="EMBL" id="MFC4701209.1"/>
    </source>
</evidence>
<keyword evidence="4" id="KW-1003">Cell membrane</keyword>
<dbReference type="RefSeq" id="WP_382409428.1">
    <property type="nucleotide sequence ID" value="NZ_JBHSGU010000005.1"/>
</dbReference>
<evidence type="ECO:0000256" key="3">
    <source>
        <dbReference type="ARBA" id="ARBA00012438"/>
    </source>
</evidence>
<keyword evidence="6" id="KW-0808">Transferase</keyword>
<dbReference type="PRINTS" id="PR00344">
    <property type="entry name" value="BCTRLSENSOR"/>
</dbReference>
<dbReference type="GO" id="GO:0005524">
    <property type="term" value="F:ATP binding"/>
    <property type="evidence" value="ECO:0007669"/>
    <property type="project" value="UniProtKB-KW"/>
</dbReference>
<dbReference type="InterPro" id="IPR003594">
    <property type="entry name" value="HATPase_dom"/>
</dbReference>
<keyword evidence="9 11" id="KW-1133">Transmembrane helix</keyword>
<feature type="coiled-coil region" evidence="10">
    <location>
        <begin position="215"/>
        <end position="267"/>
    </location>
</feature>
<evidence type="ECO:0000256" key="6">
    <source>
        <dbReference type="ARBA" id="ARBA00022679"/>
    </source>
</evidence>
<dbReference type="SUPFAM" id="SSF103190">
    <property type="entry name" value="Sensory domain-like"/>
    <property type="match status" value="1"/>
</dbReference>
<dbReference type="PROSITE" id="PS50109">
    <property type="entry name" value="HIS_KIN"/>
    <property type="match status" value="1"/>
</dbReference>
<dbReference type="EC" id="2.7.13.3" evidence="3"/>
<evidence type="ECO:0000256" key="9">
    <source>
        <dbReference type="ARBA" id="ARBA00022989"/>
    </source>
</evidence>
<evidence type="ECO:0000259" key="13">
    <source>
        <dbReference type="PROSITE" id="PS50885"/>
    </source>
</evidence>
<comment type="catalytic activity">
    <reaction evidence="1">
        <text>ATP + protein L-histidine = ADP + protein N-phospho-L-histidine.</text>
        <dbReference type="EC" id="2.7.13.3"/>
    </reaction>
</comment>
<dbReference type="Gene3D" id="6.10.340.10">
    <property type="match status" value="1"/>
</dbReference>
<dbReference type="SMART" id="SM00304">
    <property type="entry name" value="HAMP"/>
    <property type="match status" value="1"/>
</dbReference>
<dbReference type="Pfam" id="PF00672">
    <property type="entry name" value="HAMP"/>
    <property type="match status" value="1"/>
</dbReference>
<keyword evidence="5" id="KW-0597">Phosphoprotein</keyword>
<keyword evidence="15" id="KW-1185">Reference proteome</keyword>
<dbReference type="EMBL" id="JBHSGU010000005">
    <property type="protein sequence ID" value="MFC4701209.1"/>
    <property type="molecule type" value="Genomic_DNA"/>
</dbReference>
<evidence type="ECO:0000256" key="7">
    <source>
        <dbReference type="ARBA" id="ARBA00022692"/>
    </source>
</evidence>
<dbReference type="InterPro" id="IPR005467">
    <property type="entry name" value="His_kinase_dom"/>
</dbReference>
<keyword evidence="14" id="KW-0067">ATP-binding</keyword>
<accession>A0ABV9LYB2</accession>
<evidence type="ECO:0000256" key="4">
    <source>
        <dbReference type="ARBA" id="ARBA00022475"/>
    </source>
</evidence>
<dbReference type="CDD" id="cd06225">
    <property type="entry name" value="HAMP"/>
    <property type="match status" value="1"/>
</dbReference>
<keyword evidence="11" id="KW-0472">Membrane</keyword>
<evidence type="ECO:0000256" key="11">
    <source>
        <dbReference type="SAM" id="Phobius"/>
    </source>
</evidence>
<feature type="transmembrane region" description="Helical" evidence="11">
    <location>
        <begin position="12"/>
        <end position="33"/>
    </location>
</feature>
<dbReference type="PANTHER" id="PTHR43065">
    <property type="entry name" value="SENSOR HISTIDINE KINASE"/>
    <property type="match status" value="1"/>
</dbReference>
<dbReference type="SUPFAM" id="SSF55874">
    <property type="entry name" value="ATPase domain of HSP90 chaperone/DNA topoisomerase II/histidine kinase"/>
    <property type="match status" value="1"/>
</dbReference>
<sequence>MPALSLRSKTILGTAFIEGALLLLLIVVATRFFTATLNDNLQKRAATTSTLFATMSKDAVLSFDLASLDAFLNEVLKNPDIAYARVLDRDGNVFAQKGNQALLEEPFIEDYELSQVSDGVYDSSALIAEGDEIYGAVEVGISINELQKSLASITNWTLSIAVTEMLLVGMFSWFLGSYLTNRLYKLKRASQDIQSSLKTGDFSSAQIDIDSNDEIADVAKAFNTLTEKLEAQNQQTLLYQDELKSFNAKLEELVERRTEQLAHKNSELQTTFDELKLAQQQLVQTEKMASMGQLAAGLAHEINNPIGFIKSNIGSLDRYTSHFIELYEVVSQVLQDGPSQDKAERLEDLSRLCEQEDFAFISEDAGELLKDIKEGLARVIEIVQNMTVFSRVDSDRKQLFNVNRCIETTVKMAKKQIESRGAIQVILGDLPEVCINVGKINQVLTNLIVNAAQAISEQGKVIVKSAQHKDTIKITIADTGSGIPEENIKRIFDPFFTTKPEGEGTGLGLSISFDIIKEHGGDLAVSSKLGKGTIFTISLPLEFQPCLEETL</sequence>
<evidence type="ECO:0000256" key="8">
    <source>
        <dbReference type="ARBA" id="ARBA00022777"/>
    </source>
</evidence>
<evidence type="ECO:0000256" key="2">
    <source>
        <dbReference type="ARBA" id="ARBA00004651"/>
    </source>
</evidence>
<evidence type="ECO:0000256" key="1">
    <source>
        <dbReference type="ARBA" id="ARBA00000085"/>
    </source>
</evidence>